<reference evidence="6 7" key="1">
    <citation type="submission" date="2018-10" db="EMBL/GenBank/DDBJ databases">
        <title>Genomic Encyclopedia of Archaeal and Bacterial Type Strains, Phase II (KMG-II): from individual species to whole genera.</title>
        <authorList>
            <person name="Goeker M."/>
        </authorList>
    </citation>
    <scope>NUCLEOTIDE SEQUENCE [LARGE SCALE GENOMIC DNA]</scope>
    <source>
        <strain evidence="6 7">DSM 16510</strain>
    </source>
</reference>
<comment type="caution">
    <text evidence="6">The sequence shown here is derived from an EMBL/GenBank/DDBJ whole genome shotgun (WGS) entry which is preliminary data.</text>
</comment>
<evidence type="ECO:0000256" key="1">
    <source>
        <dbReference type="ARBA" id="ARBA00004496"/>
    </source>
</evidence>
<keyword evidence="7" id="KW-1185">Reference proteome</keyword>
<dbReference type="SUPFAM" id="SSF158568">
    <property type="entry name" value="AF1862-like"/>
    <property type="match status" value="1"/>
</dbReference>
<gene>
    <name evidence="6" type="ORF">BCF55_0972</name>
</gene>
<dbReference type="InterPro" id="IPR010160">
    <property type="entry name" value="CRISPR-assoc_prot_Cmr5"/>
</dbReference>
<dbReference type="GO" id="GO:0005737">
    <property type="term" value="C:cytoplasm"/>
    <property type="evidence" value="ECO:0007669"/>
    <property type="project" value="UniProtKB-SubCell"/>
</dbReference>
<evidence type="ECO:0000256" key="4">
    <source>
        <dbReference type="ARBA" id="ARBA00023118"/>
    </source>
</evidence>
<dbReference type="Gene3D" id="1.10.520.30">
    <property type="entry name" value="AF1862-like domain"/>
    <property type="match status" value="1"/>
</dbReference>
<proteinExistence type="inferred from homology"/>
<name>A0A497XQY3_9AQUI</name>
<evidence type="ECO:0000256" key="2">
    <source>
        <dbReference type="ARBA" id="ARBA00006161"/>
    </source>
</evidence>
<dbReference type="OrthoDB" id="1716617at2"/>
<evidence type="ECO:0000256" key="5">
    <source>
        <dbReference type="ARBA" id="ARBA00030001"/>
    </source>
</evidence>
<keyword evidence="4" id="KW-0051">Antiviral defense</keyword>
<evidence type="ECO:0000313" key="6">
    <source>
        <dbReference type="EMBL" id="RLJ70691.1"/>
    </source>
</evidence>
<dbReference type="Pfam" id="PF09701">
    <property type="entry name" value="Cas_Cmr5"/>
    <property type="match status" value="1"/>
</dbReference>
<sequence length="125" mass="14841">MRSKVQEIAGFAYRCISEVKGKEMESQYSSYVRKLPSMITHNGILTTVTFVNAKARENKAWAIIKKHVEDYLKEMEKESTNVELVKFFAELELSQYRLYTKKLLFFTQWLKRIAEGELKYEEKQE</sequence>
<evidence type="ECO:0000313" key="7">
    <source>
        <dbReference type="Proteomes" id="UP000267841"/>
    </source>
</evidence>
<dbReference type="NCBIfam" id="TIGR01881">
    <property type="entry name" value="cas_Cmr5"/>
    <property type="match status" value="1"/>
</dbReference>
<comment type="subcellular location">
    <subcellularLocation>
        <location evidence="1">Cytoplasm</location>
    </subcellularLocation>
</comment>
<accession>A0A497XQY3</accession>
<keyword evidence="3" id="KW-0963">Cytoplasm</keyword>
<comment type="similarity">
    <text evidence="2">Belongs to the CRISPR system Cmr5 family.</text>
</comment>
<organism evidence="6 7">
    <name type="scientific">Hydrogenivirga caldilitoris</name>
    <dbReference type="NCBI Taxonomy" id="246264"/>
    <lineage>
        <taxon>Bacteria</taxon>
        <taxon>Pseudomonadati</taxon>
        <taxon>Aquificota</taxon>
        <taxon>Aquificia</taxon>
        <taxon>Aquificales</taxon>
        <taxon>Aquificaceae</taxon>
        <taxon>Hydrogenivirga</taxon>
    </lineage>
</organism>
<dbReference type="Proteomes" id="UP000267841">
    <property type="component" value="Unassembled WGS sequence"/>
</dbReference>
<evidence type="ECO:0000256" key="3">
    <source>
        <dbReference type="ARBA" id="ARBA00022490"/>
    </source>
</evidence>
<dbReference type="AlphaFoldDB" id="A0A497XQY3"/>
<dbReference type="EMBL" id="RCCJ01000001">
    <property type="protein sequence ID" value="RLJ70691.1"/>
    <property type="molecule type" value="Genomic_DNA"/>
</dbReference>
<dbReference type="GO" id="GO:0051607">
    <property type="term" value="P:defense response to virus"/>
    <property type="evidence" value="ECO:0007669"/>
    <property type="project" value="UniProtKB-KW"/>
</dbReference>
<dbReference type="RefSeq" id="WP_121010772.1">
    <property type="nucleotide sequence ID" value="NZ_RCCJ01000001.1"/>
</dbReference>
<protein>
    <recommendedName>
        <fullName evidence="5">CRISPR type III-B/RAMP module-associated protein Cmr5</fullName>
    </recommendedName>
</protein>
<dbReference type="InterPro" id="IPR023101">
    <property type="entry name" value="AF1862-like_dom_sf"/>
</dbReference>